<dbReference type="EMBL" id="JBIHMM010000003">
    <property type="protein sequence ID" value="MFH0254417.1"/>
    <property type="molecule type" value="Genomic_DNA"/>
</dbReference>
<proteinExistence type="predicted"/>
<sequence length="583" mass="62234">MASKGTFRATWTRLQNRIAARRAAWARPATAFVSSPEPRTIGSFARGRQLTAGNFMFAGHLIQTPGTPIWDITPPNAAFAAEQQGFGWLDDLAAAGDAPARDAAQAWTQDWIARYGGGRGEGWTPDLTGRRVIRWINHAIFLLAGQDRAASDAFYRSLAQQTLFLGKRWQAASPGAPRFEALTGLIYAGIALEGMDGYTEAAARALGRECDALIGAEGHLVTRNPEELLEVFTLLTWAAEALGEAGIDAPSLTAATGRIAPTLRTLRHADGGLARFHGGGRGLEGRLDTALAACAVKGRRTDGLAMGYARLSGGRTSVIIDAAPPPSGAASAGAHASTMAFELTSGRRPLIVNCGSGASFGPDWRRAGRATPSHSTLVLDGASSARLGAPGAEAEWLTQAPRDVPVQMSRASDGVRFEGGHDGYVRRYGLTHARTIEMTFDGRGVAGEDMLLALSADDKRRFDAALDASGMTGVPYQIHFHLHPEVDANLDMGGAAVSLALRSGEIWVFRTDARAKITLEPSVYLEKSRIKPRSAKQIVLSGRALEYAGRIRWSLAKAQDTPISIRDLAQDAPYPETDGDHYE</sequence>
<name>A0ABW7I8C0_9RHOB</name>
<dbReference type="Pfam" id="PF07940">
    <property type="entry name" value="Hepar_II_III_C"/>
    <property type="match status" value="1"/>
</dbReference>
<evidence type="ECO:0000259" key="2">
    <source>
        <dbReference type="Pfam" id="PF07940"/>
    </source>
</evidence>
<comment type="subcellular location">
    <subcellularLocation>
        <location evidence="1">Cell envelope</location>
    </subcellularLocation>
</comment>
<organism evidence="3 4">
    <name type="scientific">Roseovarius aquimarinus</name>
    <dbReference type="NCBI Taxonomy" id="1229156"/>
    <lineage>
        <taxon>Bacteria</taxon>
        <taxon>Pseudomonadati</taxon>
        <taxon>Pseudomonadota</taxon>
        <taxon>Alphaproteobacteria</taxon>
        <taxon>Rhodobacterales</taxon>
        <taxon>Roseobacteraceae</taxon>
        <taxon>Roseovarius</taxon>
    </lineage>
</organism>
<protein>
    <submittedName>
        <fullName evidence="3">Heparinase II/III family protein</fullName>
    </submittedName>
</protein>
<evidence type="ECO:0000313" key="3">
    <source>
        <dbReference type="EMBL" id="MFH0254417.1"/>
    </source>
</evidence>
<dbReference type="InterPro" id="IPR012480">
    <property type="entry name" value="Hepar_II_III_C"/>
</dbReference>
<dbReference type="Proteomes" id="UP001607157">
    <property type="component" value="Unassembled WGS sequence"/>
</dbReference>
<accession>A0ABW7I8C0</accession>
<dbReference type="InterPro" id="IPR008929">
    <property type="entry name" value="Chondroitin_lyas"/>
</dbReference>
<evidence type="ECO:0000256" key="1">
    <source>
        <dbReference type="ARBA" id="ARBA00004196"/>
    </source>
</evidence>
<dbReference type="RefSeq" id="WP_377171556.1">
    <property type="nucleotide sequence ID" value="NZ_JBHTJC010000003.1"/>
</dbReference>
<feature type="domain" description="Heparinase II/III-like C-terminal" evidence="2">
    <location>
        <begin position="300"/>
        <end position="554"/>
    </location>
</feature>
<comment type="caution">
    <text evidence="3">The sequence shown here is derived from an EMBL/GenBank/DDBJ whole genome shotgun (WGS) entry which is preliminary data.</text>
</comment>
<reference evidence="3 4" key="1">
    <citation type="submission" date="2024-10" db="EMBL/GenBank/DDBJ databases">
        <authorList>
            <person name="Yang X.-N."/>
        </authorList>
    </citation>
    <scope>NUCLEOTIDE SEQUENCE [LARGE SCALE GENOMIC DNA]</scope>
    <source>
        <strain evidence="3 4">CAU 1059</strain>
    </source>
</reference>
<dbReference type="Gene3D" id="1.50.10.100">
    <property type="entry name" value="Chondroitin AC/alginate lyase"/>
    <property type="match status" value="1"/>
</dbReference>
<evidence type="ECO:0000313" key="4">
    <source>
        <dbReference type="Proteomes" id="UP001607157"/>
    </source>
</evidence>
<dbReference type="Gene3D" id="2.70.98.70">
    <property type="match status" value="1"/>
</dbReference>
<gene>
    <name evidence="3" type="ORF">ACGRVM_10970</name>
</gene>
<keyword evidence="4" id="KW-1185">Reference proteome</keyword>